<evidence type="ECO:0000256" key="3">
    <source>
        <dbReference type="SAM" id="MobiDB-lite"/>
    </source>
</evidence>
<proteinExistence type="predicted"/>
<reference evidence="6" key="1">
    <citation type="submission" date="2017-01" db="EMBL/GenBank/DDBJ databases">
        <authorList>
            <person name="Varghese N."/>
            <person name="Submissions S."/>
        </authorList>
    </citation>
    <scope>NUCLEOTIDE SEQUENCE [LARGE SCALE GENOMIC DNA]</scope>
    <source>
        <strain evidence="6">DSM 29591</strain>
    </source>
</reference>
<dbReference type="InterPro" id="IPR041664">
    <property type="entry name" value="AAA_16"/>
</dbReference>
<dbReference type="SMART" id="SM00044">
    <property type="entry name" value="CYCc"/>
    <property type="match status" value="1"/>
</dbReference>
<dbReference type="GO" id="GO:0004016">
    <property type="term" value="F:adenylate cyclase activity"/>
    <property type="evidence" value="ECO:0007669"/>
    <property type="project" value="UniProtKB-ARBA"/>
</dbReference>
<dbReference type="STRING" id="287098.SAMN05421665_2403"/>
<dbReference type="GO" id="GO:0005524">
    <property type="term" value="F:ATP binding"/>
    <property type="evidence" value="ECO:0007669"/>
    <property type="project" value="UniProtKB-KW"/>
</dbReference>
<feature type="compositionally biased region" description="Polar residues" evidence="3">
    <location>
        <begin position="1"/>
        <end position="17"/>
    </location>
</feature>
<dbReference type="GO" id="GO:0035556">
    <property type="term" value="P:intracellular signal transduction"/>
    <property type="evidence" value="ECO:0007669"/>
    <property type="project" value="InterPro"/>
</dbReference>
<dbReference type="PROSITE" id="PS50125">
    <property type="entry name" value="GUANYLATE_CYCLASE_2"/>
    <property type="match status" value="1"/>
</dbReference>
<evidence type="ECO:0000313" key="6">
    <source>
        <dbReference type="Proteomes" id="UP000186997"/>
    </source>
</evidence>
<dbReference type="OrthoDB" id="341967at2"/>
<dbReference type="Pfam" id="PF13191">
    <property type="entry name" value="AAA_16"/>
    <property type="match status" value="1"/>
</dbReference>
<dbReference type="Gene3D" id="3.40.50.300">
    <property type="entry name" value="P-loop containing nucleotide triphosphate hydrolases"/>
    <property type="match status" value="1"/>
</dbReference>
<dbReference type="AlphaFoldDB" id="A0A1R3XCG8"/>
<dbReference type="Proteomes" id="UP000186997">
    <property type="component" value="Unassembled WGS sequence"/>
</dbReference>
<keyword evidence="1" id="KW-0547">Nucleotide-binding</keyword>
<name>A0A1R3XCG8_9RHOB</name>
<dbReference type="SUPFAM" id="SSF52540">
    <property type="entry name" value="P-loop containing nucleoside triphosphate hydrolases"/>
    <property type="match status" value="1"/>
</dbReference>
<dbReference type="InterPro" id="IPR027417">
    <property type="entry name" value="P-loop_NTPase"/>
</dbReference>
<dbReference type="PANTHER" id="PTHR16305:SF28">
    <property type="entry name" value="GUANYLATE CYCLASE DOMAIN-CONTAINING PROTEIN"/>
    <property type="match status" value="1"/>
</dbReference>
<feature type="domain" description="Guanylate cyclase" evidence="4">
    <location>
        <begin position="26"/>
        <end position="152"/>
    </location>
</feature>
<organism evidence="5 6">
    <name type="scientific">Yoonia rosea</name>
    <dbReference type="NCBI Taxonomy" id="287098"/>
    <lineage>
        <taxon>Bacteria</taxon>
        <taxon>Pseudomonadati</taxon>
        <taxon>Pseudomonadota</taxon>
        <taxon>Alphaproteobacteria</taxon>
        <taxon>Rhodobacterales</taxon>
        <taxon>Paracoccaceae</taxon>
        <taxon>Yoonia</taxon>
    </lineage>
</organism>
<evidence type="ECO:0000256" key="2">
    <source>
        <dbReference type="ARBA" id="ARBA00022840"/>
    </source>
</evidence>
<sequence length="1003" mass="107487">MRTDNAISAPTSQTSGHAQGERRQITAVFMDIVGFSSIASKADPEDLEHWLEEFYGQARRIVEAQGGEVTEYLGDGVVALFGLARADELAASKAVSAAMTALDEINAGASQGITIQLRIGVATGDAAVRIDRGRENLPRATGMVTTLARRIQQKATPGTVLISASTKALLRGSIATKEISNQTLKGFAEAQSLFHPLANQTQTVTSSQPFIGRKDVLTQISRSSDPVLVLGQAGIGKSALARHLAQNAAAATTFAADGVKTPRSYQPFEEWLLNQTGSTLPDFEDIAAAFPTLAHETQRALALVLGLPEGQSLLIDRSNVALKALIEDSLWQAICAAQPAGLLVFEDLHWLDNASFGVLRYILENASTDDHQILMTSRDDSKIDKHLDTSRITVIPLAPFSDAEAADLLDAVADTPPSPDQKAFVISQSAGIPLFIEHLSKRNAVDDNVSADVPGSLKDLLADQIDATGPTKAVLQCAAVIGQSFSLDALEAIASDHAPLDVHLEEACRKGVLKKLDVAKWGFAHALLHQAAYDSLLRNKRIAYHAKIAAHLKQDHVDAVMRNPALLTTHLSRAEQHIPAIENYLSVSRWALSQGAFDDAEAHVLAAIALCKKAPAKVDVRTLEIACYSALGSIRMQTQGFTADSAKAAFETVAKLASGKDAHSSANGPALYGSFTHAIVSGDKKAATRFADMLRSAAHIVPSDGPDNEMRLASLNTDAALQFYTGDFTKVSSTVRSLRRHYDITAHGAMIASYGADTFAAAQMFDCVTRAICGQTHLITEMIMETDAHQRQLNIPVMQPWAQIWGAVSLFYAGQRDAATDRVRRGIATAAKQGACFWQITGTAWLHVMQPSESASAEGLARFARTISTYERMGAHIGLPYFRAHFALAQAEHGDIAAAYESALQAVRENQTDGLHSWYPEVLRLHALVCDIEGGTAGAARFRQEAAAIAGKQGATLWLLRTRVDQLCAGEIDATVLAETVGQLPRRAAPPEKQAALALLSQA</sequence>
<accession>A0A1R3XCG8</accession>
<protein>
    <submittedName>
        <fullName evidence="5">AAA ATPase domain-containing protein</fullName>
    </submittedName>
</protein>
<evidence type="ECO:0000256" key="1">
    <source>
        <dbReference type="ARBA" id="ARBA00022741"/>
    </source>
</evidence>
<evidence type="ECO:0000313" key="5">
    <source>
        <dbReference type="EMBL" id="SIT87441.1"/>
    </source>
</evidence>
<dbReference type="InterPro" id="IPR001054">
    <property type="entry name" value="A/G_cyclase"/>
</dbReference>
<dbReference type="Gene3D" id="3.30.70.1230">
    <property type="entry name" value="Nucleotide cyclase"/>
    <property type="match status" value="1"/>
</dbReference>
<dbReference type="CDD" id="cd07302">
    <property type="entry name" value="CHD"/>
    <property type="match status" value="1"/>
</dbReference>
<dbReference type="GO" id="GO:0009190">
    <property type="term" value="P:cyclic nucleotide biosynthetic process"/>
    <property type="evidence" value="ECO:0007669"/>
    <property type="project" value="InterPro"/>
</dbReference>
<gene>
    <name evidence="5" type="ORF">SAMN05421665_2403</name>
</gene>
<evidence type="ECO:0000259" key="4">
    <source>
        <dbReference type="PROSITE" id="PS50125"/>
    </source>
</evidence>
<dbReference type="PANTHER" id="PTHR16305">
    <property type="entry name" value="TESTICULAR SOLUBLE ADENYLYL CYCLASE"/>
    <property type="match status" value="1"/>
</dbReference>
<dbReference type="InterPro" id="IPR029787">
    <property type="entry name" value="Nucleotide_cyclase"/>
</dbReference>
<dbReference type="EMBL" id="FTPR01000002">
    <property type="protein sequence ID" value="SIT87441.1"/>
    <property type="molecule type" value="Genomic_DNA"/>
</dbReference>
<dbReference type="SUPFAM" id="SSF55073">
    <property type="entry name" value="Nucleotide cyclase"/>
    <property type="match status" value="1"/>
</dbReference>
<feature type="region of interest" description="Disordered" evidence="3">
    <location>
        <begin position="1"/>
        <end position="21"/>
    </location>
</feature>
<dbReference type="Pfam" id="PF00211">
    <property type="entry name" value="Guanylate_cyc"/>
    <property type="match status" value="1"/>
</dbReference>
<keyword evidence="2" id="KW-0067">ATP-binding</keyword>
<dbReference type="GO" id="GO:0005737">
    <property type="term" value="C:cytoplasm"/>
    <property type="evidence" value="ECO:0007669"/>
    <property type="project" value="TreeGrafter"/>
</dbReference>
<dbReference type="RefSeq" id="WP_076660030.1">
    <property type="nucleotide sequence ID" value="NZ_FTPR01000002.1"/>
</dbReference>
<keyword evidence="6" id="KW-1185">Reference proteome</keyword>